<evidence type="ECO:0000256" key="2">
    <source>
        <dbReference type="SAM" id="SignalP"/>
    </source>
</evidence>
<protein>
    <recommendedName>
        <fullName evidence="3">TGF-beta propeptide domain-containing protein</fullName>
    </recommendedName>
</protein>
<feature type="region of interest" description="Disordered" evidence="1">
    <location>
        <begin position="80"/>
        <end position="110"/>
    </location>
</feature>
<dbReference type="Proteomes" id="UP000190648">
    <property type="component" value="Unassembled WGS sequence"/>
</dbReference>
<dbReference type="OrthoDB" id="8863549at2759"/>
<evidence type="ECO:0000313" key="4">
    <source>
        <dbReference type="EMBL" id="OPJ75565.1"/>
    </source>
</evidence>
<sequence>MQQRRGALCAVLCAALCAAGALSTCRSLDLEAARRKRIEAVRGQILSKLRLPEPPPGDGAPRALPEDVRALYNSTCERLRQRQRLRAPPDPDDYYAKELHHFDMEPPGDE</sequence>
<feature type="signal peptide" evidence="2">
    <location>
        <begin position="1"/>
        <end position="21"/>
    </location>
</feature>
<name>A0A1V4JU31_PATFA</name>
<proteinExistence type="predicted"/>
<dbReference type="EMBL" id="LSYS01006212">
    <property type="protein sequence ID" value="OPJ75565.1"/>
    <property type="molecule type" value="Genomic_DNA"/>
</dbReference>
<keyword evidence="5" id="KW-1185">Reference proteome</keyword>
<reference evidence="4 5" key="1">
    <citation type="submission" date="2016-02" db="EMBL/GenBank/DDBJ databases">
        <title>Band-tailed pigeon sequencing and assembly.</title>
        <authorList>
            <person name="Soares A.E."/>
            <person name="Novak B.J."/>
            <person name="Rice E.S."/>
            <person name="O'Connell B."/>
            <person name="Chang D."/>
            <person name="Weber S."/>
            <person name="Shapiro B."/>
        </authorList>
    </citation>
    <scope>NUCLEOTIDE SEQUENCE [LARGE SCALE GENOMIC DNA]</scope>
    <source>
        <strain evidence="4">BTP2013</strain>
        <tissue evidence="4">Blood</tissue>
    </source>
</reference>
<dbReference type="InterPro" id="IPR001111">
    <property type="entry name" value="TGF-b_propeptide"/>
</dbReference>
<accession>A0A1V4JU31</accession>
<evidence type="ECO:0000259" key="3">
    <source>
        <dbReference type="Pfam" id="PF00688"/>
    </source>
</evidence>
<dbReference type="AlphaFoldDB" id="A0A1V4JU31"/>
<evidence type="ECO:0000313" key="5">
    <source>
        <dbReference type="Proteomes" id="UP000190648"/>
    </source>
</evidence>
<feature type="chain" id="PRO_5012663404" description="TGF-beta propeptide domain-containing protein" evidence="2">
    <location>
        <begin position="22"/>
        <end position="110"/>
    </location>
</feature>
<gene>
    <name evidence="4" type="ORF">AV530_013991</name>
</gene>
<feature type="domain" description="TGF-beta propeptide" evidence="3">
    <location>
        <begin position="23"/>
        <end position="104"/>
    </location>
</feature>
<dbReference type="Pfam" id="PF00688">
    <property type="entry name" value="TGFb_propeptide"/>
    <property type="match status" value="1"/>
</dbReference>
<organism evidence="4 5">
    <name type="scientific">Patagioenas fasciata monilis</name>
    <dbReference type="NCBI Taxonomy" id="372326"/>
    <lineage>
        <taxon>Eukaryota</taxon>
        <taxon>Metazoa</taxon>
        <taxon>Chordata</taxon>
        <taxon>Craniata</taxon>
        <taxon>Vertebrata</taxon>
        <taxon>Euteleostomi</taxon>
        <taxon>Archelosauria</taxon>
        <taxon>Archosauria</taxon>
        <taxon>Dinosauria</taxon>
        <taxon>Saurischia</taxon>
        <taxon>Theropoda</taxon>
        <taxon>Coelurosauria</taxon>
        <taxon>Aves</taxon>
        <taxon>Neognathae</taxon>
        <taxon>Neoaves</taxon>
        <taxon>Columbimorphae</taxon>
        <taxon>Columbiformes</taxon>
        <taxon>Columbidae</taxon>
        <taxon>Patagioenas</taxon>
    </lineage>
</organism>
<evidence type="ECO:0000256" key="1">
    <source>
        <dbReference type="SAM" id="MobiDB-lite"/>
    </source>
</evidence>
<keyword evidence="2" id="KW-0732">Signal</keyword>
<feature type="compositionally biased region" description="Basic and acidic residues" evidence="1">
    <location>
        <begin position="94"/>
        <end position="104"/>
    </location>
</feature>
<dbReference type="Gene3D" id="2.60.120.970">
    <property type="match status" value="1"/>
</dbReference>
<comment type="caution">
    <text evidence="4">The sequence shown here is derived from an EMBL/GenBank/DDBJ whole genome shotgun (WGS) entry which is preliminary data.</text>
</comment>
<dbReference type="STRING" id="372326.A0A1V4JU31"/>